<sequence>MPEEVNRAPDANEQPQNPEQFQAARDTAEQQPQNPEHLQAARDTAEQKIRQAIDQYASKIPGGEQFASQAKEAAAGVLNTLERGAGNRLGGVVNSASGFLGGLFGKRKKEEPPPS</sequence>
<gene>
    <name evidence="2" type="ORF">KSZ_17230</name>
</gene>
<feature type="region of interest" description="Disordered" evidence="1">
    <location>
        <begin position="1"/>
        <end position="46"/>
    </location>
</feature>
<protein>
    <recommendedName>
        <fullName evidence="4">Helicase HerA-like C-terminal domain-containing protein</fullName>
    </recommendedName>
</protein>
<reference evidence="2 3" key="1">
    <citation type="journal article" date="2021" name="Int. J. Syst. Evol. Microbiol.">
        <title>Reticulibacter mediterranei gen. nov., sp. nov., within the new family Reticulibacteraceae fam. nov., and Ktedonospora formicarum gen. nov., sp. nov., Ktedonobacter robiniae sp. nov., Dictyobacter formicarum sp. nov. and Dictyobacter arantiisoli sp. nov., belonging to the class Ktedonobacteria.</title>
        <authorList>
            <person name="Yabe S."/>
            <person name="Zheng Y."/>
            <person name="Wang C.M."/>
            <person name="Sakai Y."/>
            <person name="Abe K."/>
            <person name="Yokota A."/>
            <person name="Donadio S."/>
            <person name="Cavaletti L."/>
            <person name="Monciardini P."/>
        </authorList>
    </citation>
    <scope>NUCLEOTIDE SEQUENCE [LARGE SCALE GENOMIC DNA]</scope>
    <source>
        <strain evidence="2 3">SOSP1-9</strain>
    </source>
</reference>
<dbReference type="EMBL" id="BNJJ01000004">
    <property type="protein sequence ID" value="GHO83717.1"/>
    <property type="molecule type" value="Genomic_DNA"/>
</dbReference>
<keyword evidence="3" id="KW-1185">Reference proteome</keyword>
<evidence type="ECO:0000313" key="3">
    <source>
        <dbReference type="Proteomes" id="UP000635565"/>
    </source>
</evidence>
<comment type="caution">
    <text evidence="2">The sequence shown here is derived from an EMBL/GenBank/DDBJ whole genome shotgun (WGS) entry which is preliminary data.</text>
</comment>
<proteinExistence type="predicted"/>
<organism evidence="2 3">
    <name type="scientific">Dictyobacter formicarum</name>
    <dbReference type="NCBI Taxonomy" id="2778368"/>
    <lineage>
        <taxon>Bacteria</taxon>
        <taxon>Bacillati</taxon>
        <taxon>Chloroflexota</taxon>
        <taxon>Ktedonobacteria</taxon>
        <taxon>Ktedonobacterales</taxon>
        <taxon>Dictyobacteraceae</taxon>
        <taxon>Dictyobacter</taxon>
    </lineage>
</organism>
<evidence type="ECO:0000313" key="2">
    <source>
        <dbReference type="EMBL" id="GHO83717.1"/>
    </source>
</evidence>
<accession>A0ABQ3VC65</accession>
<dbReference type="Proteomes" id="UP000635565">
    <property type="component" value="Unassembled WGS sequence"/>
</dbReference>
<evidence type="ECO:0008006" key="4">
    <source>
        <dbReference type="Google" id="ProtNLM"/>
    </source>
</evidence>
<evidence type="ECO:0000256" key="1">
    <source>
        <dbReference type="SAM" id="MobiDB-lite"/>
    </source>
</evidence>
<name>A0ABQ3VC65_9CHLR</name>
<dbReference type="RefSeq" id="WP_201361376.1">
    <property type="nucleotide sequence ID" value="NZ_BNJJ01000004.1"/>
</dbReference>